<evidence type="ECO:0000256" key="6">
    <source>
        <dbReference type="PROSITE-ProRule" id="PRU01251"/>
    </source>
</evidence>
<dbReference type="Gene3D" id="1.10.8.60">
    <property type="match status" value="1"/>
</dbReference>
<comment type="similarity">
    <text evidence="1">Belongs to the ClpA/ClpB family.</text>
</comment>
<evidence type="ECO:0000313" key="10">
    <source>
        <dbReference type="EMBL" id="KAJ1912550.1"/>
    </source>
</evidence>
<evidence type="ECO:0000256" key="3">
    <source>
        <dbReference type="ARBA" id="ARBA00022741"/>
    </source>
</evidence>
<dbReference type="SMART" id="SM00382">
    <property type="entry name" value="AAA"/>
    <property type="match status" value="2"/>
</dbReference>
<keyword evidence="11" id="KW-1185">Reference proteome</keyword>
<dbReference type="GO" id="GO:0016887">
    <property type="term" value="F:ATP hydrolysis activity"/>
    <property type="evidence" value="ECO:0007669"/>
    <property type="project" value="InterPro"/>
</dbReference>
<dbReference type="GO" id="GO:0034605">
    <property type="term" value="P:cellular response to heat"/>
    <property type="evidence" value="ECO:0007669"/>
    <property type="project" value="TreeGrafter"/>
</dbReference>
<evidence type="ECO:0000313" key="11">
    <source>
        <dbReference type="Proteomes" id="UP001150538"/>
    </source>
</evidence>
<dbReference type="InterPro" id="IPR027417">
    <property type="entry name" value="P-loop_NTPase"/>
</dbReference>
<accession>A0A9W7ZMG5</accession>
<dbReference type="Pfam" id="PF02861">
    <property type="entry name" value="Clp_N"/>
    <property type="match status" value="1"/>
</dbReference>
<dbReference type="FunFam" id="3.40.50.300:FF:000025">
    <property type="entry name" value="ATP-dependent Clp protease subunit"/>
    <property type="match status" value="1"/>
</dbReference>
<dbReference type="PANTHER" id="PTHR11638:SF18">
    <property type="entry name" value="HEAT SHOCK PROTEIN 104"/>
    <property type="match status" value="1"/>
</dbReference>
<dbReference type="Pfam" id="PF00004">
    <property type="entry name" value="AAA"/>
    <property type="match status" value="1"/>
</dbReference>
<dbReference type="InterPro" id="IPR036628">
    <property type="entry name" value="Clp_N_dom_sf"/>
</dbReference>
<dbReference type="Pfam" id="PF10431">
    <property type="entry name" value="ClpB_D2-small"/>
    <property type="match status" value="1"/>
</dbReference>
<dbReference type="InterPro" id="IPR003959">
    <property type="entry name" value="ATPase_AAA_core"/>
</dbReference>
<proteinExistence type="inferred from homology"/>
<dbReference type="PROSITE" id="PS00870">
    <property type="entry name" value="CLPAB_1"/>
    <property type="match status" value="1"/>
</dbReference>
<feature type="domain" description="Clp R" evidence="9">
    <location>
        <begin position="1"/>
        <end position="145"/>
    </location>
</feature>
<evidence type="ECO:0000256" key="8">
    <source>
        <dbReference type="SAM" id="MobiDB-lite"/>
    </source>
</evidence>
<dbReference type="GO" id="GO:0005524">
    <property type="term" value="F:ATP binding"/>
    <property type="evidence" value="ECO:0007669"/>
    <property type="project" value="UniProtKB-KW"/>
</dbReference>
<dbReference type="FunFam" id="3.40.50.300:FF:000010">
    <property type="entry name" value="Chaperone clpB 1, putative"/>
    <property type="match status" value="1"/>
</dbReference>
<evidence type="ECO:0000256" key="2">
    <source>
        <dbReference type="ARBA" id="ARBA00022737"/>
    </source>
</evidence>
<dbReference type="SMART" id="SM01086">
    <property type="entry name" value="ClpB_D2-small"/>
    <property type="match status" value="1"/>
</dbReference>
<sequence>MDTEIFTEKLLEALKSGMDSAREEGHSELSPLHIVSAIGEKGDGYLHNIVEMAGGKQLDFDRAMKKALVRLPTQSPAPAQITPSRAFISTLDKAKKLMKENGDQFIAIDTFLLACCDEKLFKNVLSDASVKVDSFKDAIKQLRGKHKVESRTAEDQFDALSKYAVDLVGQARKGKIDPVIGRDDEIRRVIRVLCRRTKNNPILIGEPGTGKTAVVEGLAQRIVRNDVPHNLQCRLFSLDMGALIAGAKYRGEFEERLKSVLKEIKDCEEGAILFIDEIHLVLGAGDKEGGMDAANLLKPMLARGELRCIGATTLKEFQKHVEKDAAFERRFQQVMVKEPSVEDTISILRGLKERYENHHGVTIQDTALVAAAQLSSRYITNRFLPDKAIDLVDEACANTRVQLDSQPEQIDLLERRLLQLEVEATALGKEKDRASKQRLKAVNETISKIRDDLQPLKLRYQKERGLLDEIRDCNQRLDELKNKADEAERQRNIEKAADIRYYAIPDLRRHIEELQKKQEERERDAALDPNDTMLSSVVTPEEITDVVSRWTGIPVQRLSQTQIDRLLNLAKRLKKSVLGQDEATDAVADAILRSRAGMARDNQPTGSFLFLGPTGTGKTELAKALARELFDDEKYMVRLDMSEYMEPHSVSRLIGAPPGYVGYDEGGQLTEVVRKRPYTVVLFDEIEKAHPKVLNILLEIMDDARLTDGQGRLVDFKNAVIILTSNIGQERILEYTSDPSFSNAENGGDSDHTRLPEYVRQQVLDELKLQMRPELLNRLDDIIIFDRLSKADLRRIVGLQVKLIERRVKDKNISIQLDMSATDYVLQQSYDPLYGARPIKRYLEKHLVTELSRKLIRNELPDSSIVEISHVPHSRNEFEFSIKPKPVGEGGMAVDAVFDPLHPPAKRQSDFDDGMEMEGY</sequence>
<feature type="coiled-coil region" evidence="7">
    <location>
        <begin position="410"/>
        <end position="437"/>
    </location>
</feature>
<keyword evidence="3" id="KW-0547">Nucleotide-binding</keyword>
<comment type="caution">
    <text evidence="10">The sequence shown here is derived from an EMBL/GenBank/DDBJ whole genome shotgun (WGS) entry which is preliminary data.</text>
</comment>
<reference evidence="10" key="1">
    <citation type="submission" date="2022-07" db="EMBL/GenBank/DDBJ databases">
        <title>Phylogenomic reconstructions and comparative analyses of Kickxellomycotina fungi.</title>
        <authorList>
            <person name="Reynolds N.K."/>
            <person name="Stajich J.E."/>
            <person name="Barry K."/>
            <person name="Grigoriev I.V."/>
            <person name="Crous P."/>
            <person name="Smith M.E."/>
        </authorList>
    </citation>
    <scope>NUCLEOTIDE SEQUENCE</scope>
    <source>
        <strain evidence="10">NBRC 100468</strain>
    </source>
</reference>
<keyword evidence="2 6" id="KW-0677">Repeat</keyword>
<dbReference type="FunFam" id="3.40.50.300:FF:000120">
    <property type="entry name" value="ATP-dependent chaperone ClpB"/>
    <property type="match status" value="1"/>
</dbReference>
<dbReference type="PROSITE" id="PS51903">
    <property type="entry name" value="CLP_R"/>
    <property type="match status" value="1"/>
</dbReference>
<evidence type="ECO:0000256" key="1">
    <source>
        <dbReference type="ARBA" id="ARBA00008675"/>
    </source>
</evidence>
<keyword evidence="7" id="KW-0175">Coiled coil</keyword>
<dbReference type="OrthoDB" id="47330at2759"/>
<dbReference type="SUPFAM" id="SSF52540">
    <property type="entry name" value="P-loop containing nucleoside triphosphate hydrolases"/>
    <property type="match status" value="2"/>
</dbReference>
<dbReference type="EMBL" id="JANBPU010000335">
    <property type="protein sequence ID" value="KAJ1912550.1"/>
    <property type="molecule type" value="Genomic_DNA"/>
</dbReference>
<dbReference type="Gene3D" id="1.10.1780.10">
    <property type="entry name" value="Clp, N-terminal domain"/>
    <property type="match status" value="1"/>
</dbReference>
<organism evidence="10 11">
    <name type="scientific">Mycoemilia scoparia</name>
    <dbReference type="NCBI Taxonomy" id="417184"/>
    <lineage>
        <taxon>Eukaryota</taxon>
        <taxon>Fungi</taxon>
        <taxon>Fungi incertae sedis</taxon>
        <taxon>Zoopagomycota</taxon>
        <taxon>Kickxellomycotina</taxon>
        <taxon>Kickxellomycetes</taxon>
        <taxon>Kickxellales</taxon>
        <taxon>Kickxellaceae</taxon>
        <taxon>Mycoemilia</taxon>
    </lineage>
</organism>
<dbReference type="PANTHER" id="PTHR11638">
    <property type="entry name" value="ATP-DEPENDENT CLP PROTEASE"/>
    <property type="match status" value="1"/>
</dbReference>
<feature type="region of interest" description="Disordered" evidence="8">
    <location>
        <begin position="898"/>
        <end position="920"/>
    </location>
</feature>
<dbReference type="CDD" id="cd00009">
    <property type="entry name" value="AAA"/>
    <property type="match status" value="1"/>
</dbReference>
<evidence type="ECO:0000256" key="5">
    <source>
        <dbReference type="ARBA" id="ARBA00023186"/>
    </source>
</evidence>
<dbReference type="InterPro" id="IPR041546">
    <property type="entry name" value="ClpA/ClpB_AAA_lid"/>
</dbReference>
<dbReference type="InterPro" id="IPR003593">
    <property type="entry name" value="AAA+_ATPase"/>
</dbReference>
<dbReference type="GO" id="GO:0043335">
    <property type="term" value="P:protein unfolding"/>
    <property type="evidence" value="ECO:0007669"/>
    <property type="project" value="UniProtKB-ARBA"/>
</dbReference>
<evidence type="ECO:0000256" key="7">
    <source>
        <dbReference type="SAM" id="Coils"/>
    </source>
</evidence>
<dbReference type="Proteomes" id="UP001150538">
    <property type="component" value="Unassembled WGS sequence"/>
</dbReference>
<dbReference type="SUPFAM" id="SSF81923">
    <property type="entry name" value="Double Clp-N motif"/>
    <property type="match status" value="1"/>
</dbReference>
<dbReference type="Pfam" id="PF17871">
    <property type="entry name" value="AAA_lid_9"/>
    <property type="match status" value="1"/>
</dbReference>
<dbReference type="CDD" id="cd19499">
    <property type="entry name" value="RecA-like_ClpB_Hsp104-like"/>
    <property type="match status" value="1"/>
</dbReference>
<keyword evidence="5" id="KW-0143">Chaperone</keyword>
<gene>
    <name evidence="10" type="ORF">H4219_005553</name>
</gene>
<dbReference type="InterPro" id="IPR050130">
    <property type="entry name" value="ClpA_ClpB"/>
</dbReference>
<dbReference type="AlphaFoldDB" id="A0A9W7ZMG5"/>
<feature type="coiled-coil region" evidence="7">
    <location>
        <begin position="463"/>
        <end position="524"/>
    </location>
</feature>
<dbReference type="InterPro" id="IPR004176">
    <property type="entry name" value="Clp_R_N"/>
</dbReference>
<dbReference type="InterPro" id="IPR019489">
    <property type="entry name" value="Clp_ATPase_C"/>
</dbReference>
<dbReference type="Pfam" id="PF07724">
    <property type="entry name" value="AAA_2"/>
    <property type="match status" value="1"/>
</dbReference>
<dbReference type="PRINTS" id="PR00300">
    <property type="entry name" value="CLPPROTEASEA"/>
</dbReference>
<dbReference type="InterPro" id="IPR018368">
    <property type="entry name" value="ClpA/B_CS1"/>
</dbReference>
<feature type="compositionally biased region" description="Acidic residues" evidence="8">
    <location>
        <begin position="911"/>
        <end position="920"/>
    </location>
</feature>
<protein>
    <recommendedName>
        <fullName evidence="9">Clp R domain-containing protein</fullName>
    </recommendedName>
</protein>
<dbReference type="GO" id="GO:0005737">
    <property type="term" value="C:cytoplasm"/>
    <property type="evidence" value="ECO:0007669"/>
    <property type="project" value="TreeGrafter"/>
</dbReference>
<evidence type="ECO:0000256" key="4">
    <source>
        <dbReference type="ARBA" id="ARBA00022840"/>
    </source>
</evidence>
<dbReference type="InterPro" id="IPR001270">
    <property type="entry name" value="ClpA/B"/>
</dbReference>
<dbReference type="Gene3D" id="3.40.50.300">
    <property type="entry name" value="P-loop containing nucleotide triphosphate hydrolases"/>
    <property type="match status" value="3"/>
</dbReference>
<keyword evidence="4" id="KW-0067">ATP-binding</keyword>
<evidence type="ECO:0000259" key="9">
    <source>
        <dbReference type="PROSITE" id="PS51903"/>
    </source>
</evidence>
<name>A0A9W7ZMG5_9FUNG</name>